<dbReference type="OrthoDB" id="1431247at2759"/>
<dbReference type="GO" id="GO:0009408">
    <property type="term" value="P:response to heat"/>
    <property type="evidence" value="ECO:0007669"/>
    <property type="project" value="TreeGrafter"/>
</dbReference>
<dbReference type="InterPro" id="IPR002068">
    <property type="entry name" value="A-crystallin/Hsp20_dom"/>
</dbReference>
<evidence type="ECO:0000313" key="5">
    <source>
        <dbReference type="EMBL" id="CAG5130479.1"/>
    </source>
</evidence>
<evidence type="ECO:0000259" key="4">
    <source>
        <dbReference type="PROSITE" id="PS01031"/>
    </source>
</evidence>
<dbReference type="SUPFAM" id="SSF49764">
    <property type="entry name" value="HSP20-like chaperones"/>
    <property type="match status" value="1"/>
</dbReference>
<dbReference type="Pfam" id="PF00011">
    <property type="entry name" value="HSP20"/>
    <property type="match status" value="1"/>
</dbReference>
<dbReference type="PANTHER" id="PTHR45640">
    <property type="entry name" value="HEAT SHOCK PROTEIN HSP-12.2-RELATED"/>
    <property type="match status" value="1"/>
</dbReference>
<proteinExistence type="inferred from homology"/>
<dbReference type="GO" id="GO:0042026">
    <property type="term" value="P:protein refolding"/>
    <property type="evidence" value="ECO:0007669"/>
    <property type="project" value="TreeGrafter"/>
</dbReference>
<evidence type="ECO:0000256" key="2">
    <source>
        <dbReference type="PROSITE-ProRule" id="PRU00285"/>
    </source>
</evidence>
<dbReference type="PRINTS" id="PR00299">
    <property type="entry name" value="ACRYSTALLIN"/>
</dbReference>
<name>A0A8S3ZM73_9EUPU</name>
<dbReference type="GO" id="GO:0051082">
    <property type="term" value="F:unfolded protein binding"/>
    <property type="evidence" value="ECO:0007669"/>
    <property type="project" value="TreeGrafter"/>
</dbReference>
<comment type="caution">
    <text evidence="5">The sequence shown here is derived from an EMBL/GenBank/DDBJ whole genome shotgun (WGS) entry which is preliminary data.</text>
</comment>
<protein>
    <recommendedName>
        <fullName evidence="4">SHSP domain-containing protein</fullName>
    </recommendedName>
</protein>
<organism evidence="5 6">
    <name type="scientific">Candidula unifasciata</name>
    <dbReference type="NCBI Taxonomy" id="100452"/>
    <lineage>
        <taxon>Eukaryota</taxon>
        <taxon>Metazoa</taxon>
        <taxon>Spiralia</taxon>
        <taxon>Lophotrochozoa</taxon>
        <taxon>Mollusca</taxon>
        <taxon>Gastropoda</taxon>
        <taxon>Heterobranchia</taxon>
        <taxon>Euthyneura</taxon>
        <taxon>Panpulmonata</taxon>
        <taxon>Eupulmonata</taxon>
        <taxon>Stylommatophora</taxon>
        <taxon>Helicina</taxon>
        <taxon>Helicoidea</taxon>
        <taxon>Geomitridae</taxon>
        <taxon>Candidula</taxon>
    </lineage>
</organism>
<keyword evidence="6" id="KW-1185">Reference proteome</keyword>
<dbReference type="EMBL" id="CAJHNH020004046">
    <property type="protein sequence ID" value="CAG5130479.1"/>
    <property type="molecule type" value="Genomic_DNA"/>
</dbReference>
<comment type="similarity">
    <text evidence="2 3">Belongs to the small heat shock protein (HSP20) family.</text>
</comment>
<gene>
    <name evidence="5" type="ORF">CUNI_LOCUS16037</name>
</gene>
<dbReference type="PANTHER" id="PTHR45640:SF13">
    <property type="entry name" value="HEAT SHOCK PROTEIN 22-RELATED"/>
    <property type="match status" value="1"/>
</dbReference>
<keyword evidence="1" id="KW-0346">Stress response</keyword>
<dbReference type="Gene3D" id="2.60.40.790">
    <property type="match status" value="1"/>
</dbReference>
<evidence type="ECO:0000256" key="3">
    <source>
        <dbReference type="RuleBase" id="RU003616"/>
    </source>
</evidence>
<feature type="domain" description="SHSP" evidence="4">
    <location>
        <begin position="35"/>
        <end position="147"/>
    </location>
</feature>
<accession>A0A8S3ZM73</accession>
<dbReference type="GO" id="GO:0005634">
    <property type="term" value="C:nucleus"/>
    <property type="evidence" value="ECO:0007669"/>
    <property type="project" value="TreeGrafter"/>
</dbReference>
<dbReference type="InterPro" id="IPR001436">
    <property type="entry name" value="Alpha-crystallin/sHSP_animal"/>
</dbReference>
<dbReference type="AlphaFoldDB" id="A0A8S3ZM73"/>
<sequence>MALFPVVPRLIEDFDPIMPVMPVTRWADDLYRWPALVNRLFEPLNDFGRTEVNETDSQICVRSDVSHFKPEEIHVSTDGKRLTIHAKHEEKADKYGTICREIKRSYKMPENADCKSMTSTMNSNGILNIKIPKKEIEKEVPIAVEYKK</sequence>
<reference evidence="5" key="1">
    <citation type="submission" date="2021-04" db="EMBL/GenBank/DDBJ databases">
        <authorList>
            <consortium name="Molecular Ecology Group"/>
        </authorList>
    </citation>
    <scope>NUCLEOTIDE SEQUENCE</scope>
</reference>
<evidence type="ECO:0000256" key="1">
    <source>
        <dbReference type="ARBA" id="ARBA00023016"/>
    </source>
</evidence>
<dbReference type="GO" id="GO:0005737">
    <property type="term" value="C:cytoplasm"/>
    <property type="evidence" value="ECO:0007669"/>
    <property type="project" value="TreeGrafter"/>
</dbReference>
<dbReference type="PROSITE" id="PS01031">
    <property type="entry name" value="SHSP"/>
    <property type="match status" value="1"/>
</dbReference>
<dbReference type="InterPro" id="IPR008978">
    <property type="entry name" value="HSP20-like_chaperone"/>
</dbReference>
<dbReference type="Proteomes" id="UP000678393">
    <property type="component" value="Unassembled WGS sequence"/>
</dbReference>
<dbReference type="CDD" id="cd06526">
    <property type="entry name" value="metazoan_ACD"/>
    <property type="match status" value="1"/>
</dbReference>
<evidence type="ECO:0000313" key="6">
    <source>
        <dbReference type="Proteomes" id="UP000678393"/>
    </source>
</evidence>